<feature type="transmembrane region" description="Helical" evidence="1">
    <location>
        <begin position="125"/>
        <end position="144"/>
    </location>
</feature>
<evidence type="ECO:0000313" key="2">
    <source>
        <dbReference type="EMBL" id="MBR9973246.1"/>
    </source>
</evidence>
<sequence length="180" mass="19852">MSTDLVYVSAASPFSQEVFRRIRPGIPRERWPIDAMTVSFTADPSGLFLRASFDDNDLPASYAQQAVQVIAHAGVDLVVQSPFATMAAAVMRAKRWRDMFLFLAVPLLFGIPLVGAVLSRLMMPAAGLFLVDLLGLILVQLQLTRRKIAIANARCIAEIPVPGMRLQVARKKKKDQEPSM</sequence>
<evidence type="ECO:0000256" key="1">
    <source>
        <dbReference type="SAM" id="Phobius"/>
    </source>
</evidence>
<keyword evidence="1" id="KW-1133">Transmembrane helix</keyword>
<evidence type="ECO:0000313" key="3">
    <source>
        <dbReference type="Proteomes" id="UP000680714"/>
    </source>
</evidence>
<name>A0ABS5IG63_9PROT</name>
<dbReference type="RefSeq" id="WP_211550798.1">
    <property type="nucleotide sequence ID" value="NZ_JAGTUF010000020.1"/>
</dbReference>
<gene>
    <name evidence="2" type="ORF">KEC16_16100</name>
</gene>
<reference evidence="2 3" key="1">
    <citation type="submission" date="2021-04" db="EMBL/GenBank/DDBJ databases">
        <title>Magnetospirillum sulfuroxidans sp. nov., a facultative chemolithoautotrophic sulfur-oxidizing alphaproteobacterium isolated from freshwater sediment and proposals for Paramagetospirillum gen. nov., and Magnetospirillaceae fam. nov.</title>
        <authorList>
            <person name="Koziaeva V."/>
            <person name="Geelhoed J.S."/>
            <person name="Sorokin D.Y."/>
            <person name="Grouzdev D.S."/>
        </authorList>
    </citation>
    <scope>NUCLEOTIDE SEQUENCE [LARGE SCALE GENOMIC DNA]</scope>
    <source>
        <strain evidence="2 3">J10</strain>
    </source>
</reference>
<keyword evidence="3" id="KW-1185">Reference proteome</keyword>
<keyword evidence="1" id="KW-0472">Membrane</keyword>
<comment type="caution">
    <text evidence="2">The sequence shown here is derived from an EMBL/GenBank/DDBJ whole genome shotgun (WGS) entry which is preliminary data.</text>
</comment>
<accession>A0ABS5IG63</accession>
<organism evidence="2 3">
    <name type="scientific">Magnetospirillum sulfuroxidans</name>
    <dbReference type="NCBI Taxonomy" id="611300"/>
    <lineage>
        <taxon>Bacteria</taxon>
        <taxon>Pseudomonadati</taxon>
        <taxon>Pseudomonadota</taxon>
        <taxon>Alphaproteobacteria</taxon>
        <taxon>Rhodospirillales</taxon>
        <taxon>Rhodospirillaceae</taxon>
        <taxon>Magnetospirillum</taxon>
    </lineage>
</organism>
<protein>
    <submittedName>
        <fullName evidence="2">Uncharacterized protein</fullName>
    </submittedName>
</protein>
<keyword evidence="1" id="KW-0812">Transmembrane</keyword>
<dbReference type="Proteomes" id="UP000680714">
    <property type="component" value="Unassembled WGS sequence"/>
</dbReference>
<dbReference type="EMBL" id="JAGTUF010000020">
    <property type="protein sequence ID" value="MBR9973246.1"/>
    <property type="molecule type" value="Genomic_DNA"/>
</dbReference>
<proteinExistence type="predicted"/>
<feature type="transmembrane region" description="Helical" evidence="1">
    <location>
        <begin position="100"/>
        <end position="119"/>
    </location>
</feature>